<evidence type="ECO:0000256" key="1">
    <source>
        <dbReference type="SAM" id="Phobius"/>
    </source>
</evidence>
<dbReference type="OrthoDB" id="3578149at2"/>
<accession>A0A0G3EHY7</accession>
<dbReference type="RefSeq" id="WP_052881753.1">
    <property type="nucleotide sequence ID" value="NZ_CP010904.1"/>
</dbReference>
<name>A0A0G3EHY7_9BACT</name>
<evidence type="ECO:0000313" key="4">
    <source>
        <dbReference type="Proteomes" id="UP000035268"/>
    </source>
</evidence>
<keyword evidence="1" id="KW-0812">Transmembrane</keyword>
<dbReference type="EMBL" id="CP010904">
    <property type="protein sequence ID" value="AKJ64420.1"/>
    <property type="molecule type" value="Genomic_DNA"/>
</dbReference>
<evidence type="ECO:0000313" key="3">
    <source>
        <dbReference type="EMBL" id="AKJ64420.1"/>
    </source>
</evidence>
<evidence type="ECO:0000256" key="2">
    <source>
        <dbReference type="SAM" id="SignalP"/>
    </source>
</evidence>
<feature type="transmembrane region" description="Helical" evidence="1">
    <location>
        <begin position="192"/>
        <end position="211"/>
    </location>
</feature>
<reference evidence="3 4" key="2">
    <citation type="journal article" date="2016" name="ISME J.">
        <title>Characterization of the first cultured representative of Verrucomicrobia subdivision 5 indicates the proposal of a novel phylum.</title>
        <authorList>
            <person name="Spring S."/>
            <person name="Bunk B."/>
            <person name="Sproer C."/>
            <person name="Schumann P."/>
            <person name="Rohde M."/>
            <person name="Tindall B.J."/>
            <person name="Klenk H.P."/>
        </authorList>
    </citation>
    <scope>NUCLEOTIDE SEQUENCE [LARGE SCALE GENOMIC DNA]</scope>
    <source>
        <strain evidence="3 4">L21-Fru-AB</strain>
    </source>
</reference>
<gene>
    <name evidence="3" type="ORF">L21SP4_01171</name>
</gene>
<keyword evidence="1" id="KW-0472">Membrane</keyword>
<organism evidence="3 4">
    <name type="scientific">Kiritimatiella glycovorans</name>
    <dbReference type="NCBI Taxonomy" id="1307763"/>
    <lineage>
        <taxon>Bacteria</taxon>
        <taxon>Pseudomonadati</taxon>
        <taxon>Kiritimatiellota</taxon>
        <taxon>Kiritimatiellia</taxon>
        <taxon>Kiritimatiellales</taxon>
        <taxon>Kiritimatiellaceae</taxon>
        <taxon>Kiritimatiella</taxon>
    </lineage>
</organism>
<keyword evidence="2" id="KW-0732">Signal</keyword>
<evidence type="ECO:0008006" key="5">
    <source>
        <dbReference type="Google" id="ProtNLM"/>
    </source>
</evidence>
<keyword evidence="4" id="KW-1185">Reference proteome</keyword>
<feature type="signal peptide" evidence="2">
    <location>
        <begin position="1"/>
        <end position="21"/>
    </location>
</feature>
<sequence length="287" mass="31780" precursor="true">MKARLMSCLVVVVGFSMVANANLVLQWGSGNHQIMNYNGANIPYSESDGTQGAFAQLINTGPDGTPDFFATNQLSTTGVTDDDFVVSVTYSYGGPALGTQSNEFKLVDSTVDTEAENGTYYVRVFNVANTAYVTKGTNALLSDLDYADIDDVYYWESATHTFTYSELGVPDEFYFTGGSDRQTTFAVVPEPATALIFGPGSMLLIALRRLMLRRRRRSNASELEDYVAQMEPAYATGPVERTLSRDCPRCGSKEHCAAPPTWWMSVMPYVSRHHCNRCEKEYVSLDW</sequence>
<proteinExistence type="predicted"/>
<reference evidence="4" key="1">
    <citation type="submission" date="2015-02" db="EMBL/GenBank/DDBJ databases">
        <title>Description and complete genome sequence of the first cultured representative of the subdivision 5 of the Verrucomicrobia phylum.</title>
        <authorList>
            <person name="Spring S."/>
            <person name="Bunk B."/>
            <person name="Sproer C."/>
            <person name="Klenk H.-P."/>
        </authorList>
    </citation>
    <scope>NUCLEOTIDE SEQUENCE [LARGE SCALE GENOMIC DNA]</scope>
    <source>
        <strain evidence="4">L21-Fru-AB</strain>
    </source>
</reference>
<protein>
    <recommendedName>
        <fullName evidence="5">PEP-CTERM protein-sorting domain-containing protein</fullName>
    </recommendedName>
</protein>
<keyword evidence="1" id="KW-1133">Transmembrane helix</keyword>
<dbReference type="AlphaFoldDB" id="A0A0G3EHY7"/>
<feature type="chain" id="PRO_5005184240" description="PEP-CTERM protein-sorting domain-containing protein" evidence="2">
    <location>
        <begin position="22"/>
        <end position="287"/>
    </location>
</feature>
<dbReference type="Proteomes" id="UP000035268">
    <property type="component" value="Chromosome"/>
</dbReference>
<dbReference type="KEGG" id="vbl:L21SP4_01171"/>
<dbReference type="STRING" id="1307763.L21SP4_01171"/>